<feature type="transmembrane region" description="Helical" evidence="10">
    <location>
        <begin position="428"/>
        <end position="449"/>
    </location>
</feature>
<evidence type="ECO:0000256" key="6">
    <source>
        <dbReference type="ARBA" id="ARBA00022970"/>
    </source>
</evidence>
<keyword evidence="13" id="KW-1185">Reference proteome</keyword>
<evidence type="ECO:0000256" key="7">
    <source>
        <dbReference type="ARBA" id="ARBA00022989"/>
    </source>
</evidence>
<feature type="transmembrane region" description="Helical" evidence="10">
    <location>
        <begin position="374"/>
        <end position="398"/>
    </location>
</feature>
<feature type="transmembrane region" description="Helical" evidence="10">
    <location>
        <begin position="112"/>
        <end position="131"/>
    </location>
</feature>
<accession>A0A087ATB1</accession>
<keyword evidence="8 10" id="KW-0472">Membrane</keyword>
<feature type="region of interest" description="Disordered" evidence="9">
    <location>
        <begin position="54"/>
        <end position="77"/>
    </location>
</feature>
<evidence type="ECO:0000313" key="13">
    <source>
        <dbReference type="Proteomes" id="UP000029067"/>
    </source>
</evidence>
<evidence type="ECO:0000256" key="4">
    <source>
        <dbReference type="ARBA" id="ARBA00022475"/>
    </source>
</evidence>
<feature type="region of interest" description="Disordered" evidence="9">
    <location>
        <begin position="1"/>
        <end position="20"/>
    </location>
</feature>
<feature type="transmembrane region" description="Helical" evidence="10">
    <location>
        <begin position="163"/>
        <end position="183"/>
    </location>
</feature>
<dbReference type="STRING" id="1688.BCUN_1723"/>
<dbReference type="Proteomes" id="UP000029067">
    <property type="component" value="Unassembled WGS sequence"/>
</dbReference>
<dbReference type="EMBL" id="JGYV01000012">
    <property type="protein sequence ID" value="KFI62011.1"/>
    <property type="molecule type" value="Genomic_DNA"/>
</dbReference>
<dbReference type="InterPro" id="IPR004841">
    <property type="entry name" value="AA-permease/SLC12A_dom"/>
</dbReference>
<feature type="transmembrane region" description="Helical" evidence="10">
    <location>
        <begin position="523"/>
        <end position="541"/>
    </location>
</feature>
<feature type="transmembrane region" description="Helical" evidence="10">
    <location>
        <begin position="455"/>
        <end position="479"/>
    </location>
</feature>
<dbReference type="PIRSF" id="PIRSF006060">
    <property type="entry name" value="AA_transporter"/>
    <property type="match status" value="1"/>
</dbReference>
<dbReference type="Gene3D" id="1.20.1740.10">
    <property type="entry name" value="Amino acid/polyamine transporter I"/>
    <property type="match status" value="1"/>
</dbReference>
<feature type="transmembrane region" description="Helical" evidence="10">
    <location>
        <begin position="499"/>
        <end position="517"/>
    </location>
</feature>
<keyword evidence="6" id="KW-0029">Amino-acid transport</keyword>
<dbReference type="InterPro" id="IPR004840">
    <property type="entry name" value="Amino_acid_permease_CS"/>
</dbReference>
<dbReference type="FunFam" id="1.20.1740.10:FF:000001">
    <property type="entry name" value="Amino acid permease"/>
    <property type="match status" value="1"/>
</dbReference>
<keyword evidence="5 10" id="KW-0812">Transmembrane</keyword>
<keyword evidence="4" id="KW-1003">Cell membrane</keyword>
<name>A0A087ATB1_9BIFI</name>
<dbReference type="PANTHER" id="PTHR43495">
    <property type="entry name" value="GABA PERMEASE"/>
    <property type="match status" value="1"/>
</dbReference>
<dbReference type="Pfam" id="PF00324">
    <property type="entry name" value="AA_permease"/>
    <property type="match status" value="1"/>
</dbReference>
<dbReference type="AlphaFoldDB" id="A0A087ATB1"/>
<evidence type="ECO:0000256" key="3">
    <source>
        <dbReference type="ARBA" id="ARBA00022448"/>
    </source>
</evidence>
<reference evidence="12 13" key="1">
    <citation type="submission" date="2014-03" db="EMBL/GenBank/DDBJ databases">
        <title>Genomics of Bifidobacteria.</title>
        <authorList>
            <person name="Ventura M."/>
            <person name="Milani C."/>
            <person name="Lugli G.A."/>
        </authorList>
    </citation>
    <scope>NUCLEOTIDE SEQUENCE [LARGE SCALE GENOMIC DNA]</scope>
    <source>
        <strain evidence="12 13">LMG 10738</strain>
    </source>
</reference>
<dbReference type="eggNOG" id="COG1113">
    <property type="taxonomic scope" value="Bacteria"/>
</dbReference>
<evidence type="ECO:0000256" key="2">
    <source>
        <dbReference type="ARBA" id="ARBA00008583"/>
    </source>
</evidence>
<dbReference type="PANTHER" id="PTHR43495:SF2">
    <property type="entry name" value="D-SERINE_D-ALANINE_GLYCINE TRANSPORTER"/>
    <property type="match status" value="1"/>
</dbReference>
<feature type="transmembrane region" description="Helical" evidence="10">
    <location>
        <begin position="203"/>
        <end position="224"/>
    </location>
</feature>
<dbReference type="GO" id="GO:0055085">
    <property type="term" value="P:transmembrane transport"/>
    <property type="evidence" value="ECO:0007669"/>
    <property type="project" value="InterPro"/>
</dbReference>
<dbReference type="GO" id="GO:0005886">
    <property type="term" value="C:plasma membrane"/>
    <property type="evidence" value="ECO:0007669"/>
    <property type="project" value="UniProtKB-SubCell"/>
</dbReference>
<comment type="subcellular location">
    <subcellularLocation>
        <location evidence="1">Cell membrane</location>
        <topology evidence="1">Multi-pass membrane protein</topology>
    </subcellularLocation>
</comment>
<feature type="transmembrane region" description="Helical" evidence="10">
    <location>
        <begin position="236"/>
        <end position="254"/>
    </location>
</feature>
<proteinExistence type="inferred from homology"/>
<feature type="transmembrane region" description="Helical" evidence="10">
    <location>
        <begin position="289"/>
        <end position="309"/>
    </location>
</feature>
<keyword evidence="7 10" id="KW-1133">Transmembrane helix</keyword>
<dbReference type="GO" id="GO:0006865">
    <property type="term" value="P:amino acid transport"/>
    <property type="evidence" value="ECO:0007669"/>
    <property type="project" value="UniProtKB-KW"/>
</dbReference>
<protein>
    <submittedName>
        <fullName evidence="12">Amino acid permease</fullName>
    </submittedName>
</protein>
<evidence type="ECO:0000256" key="10">
    <source>
        <dbReference type="SAM" id="Phobius"/>
    </source>
</evidence>
<evidence type="ECO:0000256" key="8">
    <source>
        <dbReference type="ARBA" id="ARBA00023136"/>
    </source>
</evidence>
<evidence type="ECO:0000256" key="1">
    <source>
        <dbReference type="ARBA" id="ARBA00004651"/>
    </source>
</evidence>
<comment type="caution">
    <text evidence="12">The sequence shown here is derived from an EMBL/GenBank/DDBJ whole genome shotgun (WGS) entry which is preliminary data.</text>
</comment>
<feature type="transmembrane region" description="Helical" evidence="10">
    <location>
        <begin position="330"/>
        <end position="354"/>
    </location>
</feature>
<dbReference type="PROSITE" id="PS00218">
    <property type="entry name" value="AMINO_ACID_PERMEASE_1"/>
    <property type="match status" value="1"/>
</dbReference>
<keyword evidence="3" id="KW-0813">Transport</keyword>
<feature type="domain" description="Amino acid permease/ SLC12A" evidence="11">
    <location>
        <begin position="88"/>
        <end position="527"/>
    </location>
</feature>
<gene>
    <name evidence="12" type="ORF">BCUN_1723</name>
</gene>
<comment type="similarity">
    <text evidence="2">Belongs to the amino acid-polyamine-organocation (APC) superfamily. Amino acid transporter (AAT) (TC 2.A.3.1) family.</text>
</comment>
<evidence type="ECO:0000256" key="5">
    <source>
        <dbReference type="ARBA" id="ARBA00022692"/>
    </source>
</evidence>
<evidence type="ECO:0000259" key="11">
    <source>
        <dbReference type="Pfam" id="PF00324"/>
    </source>
</evidence>
<feature type="compositionally biased region" description="Basic residues" evidence="9">
    <location>
        <begin position="10"/>
        <end position="20"/>
    </location>
</feature>
<evidence type="ECO:0000313" key="12">
    <source>
        <dbReference type="EMBL" id="KFI62011.1"/>
    </source>
</evidence>
<sequence length="572" mass="63188">MQTHMDAHASRARMRTHPYPGRRCRSPYGEAPLSVCIRNLGVYRVVHIMCDMQQSEQSKDRRPSGTAPTSLHSLDENNEMERGLTNKHVQFIAIGGAIGTGLFLGAGKSINLTGPSIVLVYIAVGIMMFIMMRGIGELMYRDPSQHTFINFIRMYLGNGWGKFALWSYWIVLVLIGMTEITAVGQYCVTFFGTLGFDLSAWQWLIELCFLVALVGINLIAVKVFGEAEFWFSMIKITLIVVMIVTAVVMLIAGYKYGATQVPGQDHVSPAGSVTVRNITDGFQLAPNGWVSLLMSFQMVFFAYEMIEFVGVTVSETKNPRKVLPKAVNGIIVRVLIFYVGALLAIMTIVPWRNFAPNEDGSFTSPFIMVFEFAGLHWAAALVFFVVLTAAASSLNSLLYSAGRHLFQLANESVSPTLSKLGTVSKAKVPARAIIASGCLVLLSPIVSALPGVSGAFVLFSSASSAVIIFIYILTMVAHYRYRKSPEFMPDGFLMPAYKVLDPLVIAFFVFIYGTLFIAADTRWPAIAGLGWLLLFGGYCLLKNRHETRGRREFAEVRDAERRSAGMADLDDR</sequence>
<evidence type="ECO:0000256" key="9">
    <source>
        <dbReference type="SAM" id="MobiDB-lite"/>
    </source>
</evidence>
<organism evidence="12 13">
    <name type="scientific">Bifidobacterium cuniculi</name>
    <dbReference type="NCBI Taxonomy" id="1688"/>
    <lineage>
        <taxon>Bacteria</taxon>
        <taxon>Bacillati</taxon>
        <taxon>Actinomycetota</taxon>
        <taxon>Actinomycetes</taxon>
        <taxon>Bifidobacteriales</taxon>
        <taxon>Bifidobacteriaceae</taxon>
        <taxon>Bifidobacterium</taxon>
    </lineage>
</organism>
<feature type="transmembrane region" description="Helical" evidence="10">
    <location>
        <begin position="89"/>
        <end position="106"/>
    </location>
</feature>